<keyword evidence="3" id="KW-0548">Nucleotidyltransferase</keyword>
<evidence type="ECO:0000256" key="4">
    <source>
        <dbReference type="ARBA" id="ARBA00022741"/>
    </source>
</evidence>
<keyword evidence="5" id="KW-0067">ATP-binding</keyword>
<accession>A0A5K7Z4P2</accession>
<keyword evidence="8" id="KW-1185">Reference proteome</keyword>
<evidence type="ECO:0000256" key="1">
    <source>
        <dbReference type="ARBA" id="ARBA00000877"/>
    </source>
</evidence>
<dbReference type="SUPFAM" id="SSF143597">
    <property type="entry name" value="YojJ-like"/>
    <property type="match status" value="1"/>
</dbReference>
<evidence type="ECO:0000313" key="8">
    <source>
        <dbReference type="Proteomes" id="UP000427769"/>
    </source>
</evidence>
<keyword evidence="2" id="KW-0808">Transferase</keyword>
<evidence type="ECO:0000256" key="2">
    <source>
        <dbReference type="ARBA" id="ARBA00022679"/>
    </source>
</evidence>
<name>A0A5K7Z4P2_9BACT</name>
<evidence type="ECO:0000256" key="3">
    <source>
        <dbReference type="ARBA" id="ARBA00022695"/>
    </source>
</evidence>
<proteinExistence type="predicted"/>
<dbReference type="InterPro" id="IPR050338">
    <property type="entry name" value="DisA"/>
</dbReference>
<dbReference type="Proteomes" id="UP000427769">
    <property type="component" value="Chromosome"/>
</dbReference>
<dbReference type="GO" id="GO:0004016">
    <property type="term" value="F:adenylate cyclase activity"/>
    <property type="evidence" value="ECO:0007669"/>
    <property type="project" value="TreeGrafter"/>
</dbReference>
<feature type="domain" description="DAC" evidence="6">
    <location>
        <begin position="4"/>
        <end position="162"/>
    </location>
</feature>
<dbReference type="GO" id="GO:0005524">
    <property type="term" value="F:ATP binding"/>
    <property type="evidence" value="ECO:0007669"/>
    <property type="project" value="UniProtKB-KW"/>
</dbReference>
<dbReference type="PANTHER" id="PTHR34185:SF1">
    <property type="entry name" value="DIADENYLATE CYCLASE"/>
    <property type="match status" value="1"/>
</dbReference>
<dbReference type="OrthoDB" id="9775217at2"/>
<evidence type="ECO:0000313" key="7">
    <source>
        <dbReference type="EMBL" id="BBO74571.1"/>
    </source>
</evidence>
<protein>
    <recommendedName>
        <fullName evidence="6">DAC domain-containing protein</fullName>
    </recommendedName>
</protein>
<dbReference type="KEGG" id="dwd:DSCW_19880"/>
<dbReference type="GO" id="GO:0106408">
    <property type="term" value="F:diadenylate cyclase activity"/>
    <property type="evidence" value="ECO:0007669"/>
    <property type="project" value="UniProtKB-EC"/>
</dbReference>
<keyword evidence="4" id="KW-0547">Nucleotide-binding</keyword>
<dbReference type="InterPro" id="IPR003390">
    <property type="entry name" value="DNA_integrity_scan_DisA_N"/>
</dbReference>
<reference evidence="7 8" key="1">
    <citation type="submission" date="2019-11" db="EMBL/GenBank/DDBJ databases">
        <title>Comparative genomics of hydrocarbon-degrading Desulfosarcina strains.</title>
        <authorList>
            <person name="Watanabe M."/>
            <person name="Kojima H."/>
            <person name="Fukui M."/>
        </authorList>
    </citation>
    <scope>NUCLEOTIDE SEQUENCE [LARGE SCALE GENOMIC DNA]</scope>
    <source>
        <strain evidence="7 8">PP31</strain>
    </source>
</reference>
<dbReference type="RefSeq" id="WP_155303586.1">
    <property type="nucleotide sequence ID" value="NZ_AP021875.1"/>
</dbReference>
<organism evidence="7 8">
    <name type="scientific">Desulfosarcina widdelii</name>
    <dbReference type="NCBI Taxonomy" id="947919"/>
    <lineage>
        <taxon>Bacteria</taxon>
        <taxon>Pseudomonadati</taxon>
        <taxon>Thermodesulfobacteriota</taxon>
        <taxon>Desulfobacteria</taxon>
        <taxon>Desulfobacterales</taxon>
        <taxon>Desulfosarcinaceae</taxon>
        <taxon>Desulfosarcina</taxon>
    </lineage>
</organism>
<dbReference type="PANTHER" id="PTHR34185">
    <property type="entry name" value="DIADENYLATE CYCLASE"/>
    <property type="match status" value="1"/>
</dbReference>
<dbReference type="PROSITE" id="PS51794">
    <property type="entry name" value="DAC"/>
    <property type="match status" value="1"/>
</dbReference>
<dbReference type="EMBL" id="AP021875">
    <property type="protein sequence ID" value="BBO74571.1"/>
    <property type="molecule type" value="Genomic_DNA"/>
</dbReference>
<dbReference type="InterPro" id="IPR036888">
    <property type="entry name" value="DNA_integrity_DisA_N_sf"/>
</dbReference>
<gene>
    <name evidence="7" type="ORF">DSCW_19880</name>
</gene>
<dbReference type="AlphaFoldDB" id="A0A5K7Z4P2"/>
<evidence type="ECO:0000256" key="5">
    <source>
        <dbReference type="ARBA" id="ARBA00022840"/>
    </source>
</evidence>
<evidence type="ECO:0000259" key="6">
    <source>
        <dbReference type="PROSITE" id="PS51794"/>
    </source>
</evidence>
<comment type="catalytic activity">
    <reaction evidence="1">
        <text>2 ATP = 3',3'-c-di-AMP + 2 diphosphate</text>
        <dbReference type="Rhea" id="RHEA:35655"/>
        <dbReference type="ChEBI" id="CHEBI:30616"/>
        <dbReference type="ChEBI" id="CHEBI:33019"/>
        <dbReference type="ChEBI" id="CHEBI:71500"/>
        <dbReference type="EC" id="2.7.7.85"/>
    </reaction>
</comment>
<sequence length="199" mass="21945">MNSFYEICAGKNNCDASTLEQTIQLAVEIAREGREGRKIGTLFVVSDKKAVLKRSRPLILDPLYGHPEQRKRLCDQDVRETVKELAQLDGAFIVSGDGVVVSAARYINASSRRIDLPLGLGSRHVAAASISRDTRAVAVVVSESAIVRVFNDGRLIAEIIPEVWLFAQEATKIKSPRLERTIGDVKIIAETLEKYNPTN</sequence>
<dbReference type="Pfam" id="PF02457">
    <property type="entry name" value="DAC"/>
    <property type="match status" value="1"/>
</dbReference>
<dbReference type="Gene3D" id="3.40.1700.10">
    <property type="entry name" value="DNA integrity scanning protein, DisA, N-terminal domain"/>
    <property type="match status" value="1"/>
</dbReference>